<dbReference type="InterPro" id="IPR041657">
    <property type="entry name" value="HTH_17"/>
</dbReference>
<organism evidence="2 3">
    <name type="scientific">Actinotignum sanguinis</name>
    <dbReference type="NCBI Taxonomy" id="1445614"/>
    <lineage>
        <taxon>Bacteria</taxon>
        <taxon>Bacillati</taxon>
        <taxon>Actinomycetota</taxon>
        <taxon>Actinomycetes</taxon>
        <taxon>Actinomycetales</taxon>
        <taxon>Actinomycetaceae</taxon>
        <taxon>Actinotignum</taxon>
    </lineage>
</organism>
<dbReference type="NCBIfam" id="TIGR01764">
    <property type="entry name" value="excise"/>
    <property type="match status" value="1"/>
</dbReference>
<reference evidence="2 3" key="1">
    <citation type="submission" date="2023-02" db="EMBL/GenBank/DDBJ databases">
        <title>Defining the Infant Male Urobiome and Moving Towards Mechanisms in Urobiome Research.</title>
        <authorList>
            <person name="Reasoner S."/>
            <person name="Flores V."/>
            <person name="Van Horn G."/>
            <person name="Morales G."/>
            <person name="Peard L."/>
            <person name="Abelson B."/>
            <person name="Manuel C."/>
            <person name="Lee J."/>
            <person name="Baker B."/>
            <person name="Williams T."/>
            <person name="Schmitz J."/>
            <person name="Clayton D."/>
            <person name="Hadjifrangiskou M."/>
        </authorList>
    </citation>
    <scope>NUCLEOTIDE SEQUENCE [LARGE SCALE GENOMIC DNA]</scope>
    <source>
        <strain evidence="2 3">AS1053</strain>
    </source>
</reference>
<dbReference type="RefSeq" id="WP_274736233.1">
    <property type="nucleotide sequence ID" value="NZ_CAUPIE010000006.1"/>
</dbReference>
<dbReference type="Pfam" id="PF12728">
    <property type="entry name" value="HTH_17"/>
    <property type="match status" value="1"/>
</dbReference>
<evidence type="ECO:0000313" key="3">
    <source>
        <dbReference type="Proteomes" id="UP001219297"/>
    </source>
</evidence>
<evidence type="ECO:0000259" key="1">
    <source>
        <dbReference type="Pfam" id="PF12728"/>
    </source>
</evidence>
<accession>A0ABT5V9M1</accession>
<name>A0ABT5V9M1_9ACTO</name>
<keyword evidence="3" id="KW-1185">Reference proteome</keyword>
<comment type="caution">
    <text evidence="2">The sequence shown here is derived from an EMBL/GenBank/DDBJ whole genome shotgun (WGS) entry which is preliminary data.</text>
</comment>
<gene>
    <name evidence="2" type="ORF">PWJ81_07425</name>
</gene>
<sequence length="77" mass="8160">MELLTTADVANCVGASRISVLNWCKSGKITAFKLPSGKWRIPKSEVDRILAPVAENASLTAASEVCAEVPGQLEIFG</sequence>
<protein>
    <submittedName>
        <fullName evidence="2">Helix-turn-helix domain-containing protein</fullName>
    </submittedName>
</protein>
<dbReference type="SUPFAM" id="SSF46955">
    <property type="entry name" value="Putative DNA-binding domain"/>
    <property type="match status" value="1"/>
</dbReference>
<dbReference type="Proteomes" id="UP001219297">
    <property type="component" value="Unassembled WGS sequence"/>
</dbReference>
<dbReference type="EMBL" id="JARBHI010000018">
    <property type="protein sequence ID" value="MDE1656896.1"/>
    <property type="molecule type" value="Genomic_DNA"/>
</dbReference>
<proteinExistence type="predicted"/>
<feature type="domain" description="Helix-turn-helix" evidence="1">
    <location>
        <begin position="3"/>
        <end position="50"/>
    </location>
</feature>
<dbReference type="InterPro" id="IPR009061">
    <property type="entry name" value="DNA-bd_dom_put_sf"/>
</dbReference>
<evidence type="ECO:0000313" key="2">
    <source>
        <dbReference type="EMBL" id="MDE1656896.1"/>
    </source>
</evidence>
<dbReference type="InterPro" id="IPR010093">
    <property type="entry name" value="SinI_DNA-bd"/>
</dbReference>